<sequence length="253" mass="28293">MDRKRKRELRDINSRVWAGETDLFDVSKSLDSSLKKNTAFIKRIRTAITSASSATFLQEIRSLSLHKYLSEVISASYEGLCRLKTPGEIAAGVEIVSALHQRFGPTEFTSYLGWLIGRGLSTPDKGQLKSLGQEAKEKEEKERLTRQRVLLKTVTELWLVGVLRSLEDVARPEDATVKGKENAGPSAAAKAKPGKSDKNTDAEPFPLEVLKDLLGHDKEHANLPLVVLFREKLRLGCARNQINKRRWAEICQG</sequence>
<dbReference type="PANTHER" id="PTHR12839">
    <property type="entry name" value="NONSENSE-MEDIATED MRNA DECAY PROTEIN 2 UP-FRAMESHIFT SUPPRESSOR 2"/>
    <property type="match status" value="1"/>
</dbReference>
<dbReference type="Gene3D" id="1.25.40.180">
    <property type="match status" value="1"/>
</dbReference>
<dbReference type="PANTHER" id="PTHR12839:SF7">
    <property type="entry name" value="REGULATOR OF NONSENSE TRANSCRIPTS 2"/>
    <property type="match status" value="1"/>
</dbReference>
<dbReference type="Proteomes" id="UP001590951">
    <property type="component" value="Unassembled WGS sequence"/>
</dbReference>
<evidence type="ECO:0008006" key="4">
    <source>
        <dbReference type="Google" id="ProtNLM"/>
    </source>
</evidence>
<evidence type="ECO:0000256" key="1">
    <source>
        <dbReference type="SAM" id="MobiDB-lite"/>
    </source>
</evidence>
<organism evidence="2 3">
    <name type="scientific">Lepraria finkii</name>
    <dbReference type="NCBI Taxonomy" id="1340010"/>
    <lineage>
        <taxon>Eukaryota</taxon>
        <taxon>Fungi</taxon>
        <taxon>Dikarya</taxon>
        <taxon>Ascomycota</taxon>
        <taxon>Pezizomycotina</taxon>
        <taxon>Lecanoromycetes</taxon>
        <taxon>OSLEUM clade</taxon>
        <taxon>Lecanoromycetidae</taxon>
        <taxon>Lecanorales</taxon>
        <taxon>Lecanorineae</taxon>
        <taxon>Stereocaulaceae</taxon>
        <taxon>Lepraria</taxon>
    </lineage>
</organism>
<evidence type="ECO:0000313" key="3">
    <source>
        <dbReference type="Proteomes" id="UP001590951"/>
    </source>
</evidence>
<feature type="region of interest" description="Disordered" evidence="1">
    <location>
        <begin position="173"/>
        <end position="202"/>
    </location>
</feature>
<name>A0ABR4ALD4_9LECA</name>
<reference evidence="2 3" key="1">
    <citation type="submission" date="2024-09" db="EMBL/GenBank/DDBJ databases">
        <title>Rethinking Asexuality: The Enigmatic Case of Functional Sexual Genes in Lepraria (Stereocaulaceae).</title>
        <authorList>
            <person name="Doellman M."/>
            <person name="Sun Y."/>
            <person name="Barcenas-Pena A."/>
            <person name="Lumbsch H.T."/>
            <person name="Grewe F."/>
        </authorList>
    </citation>
    <scope>NUCLEOTIDE SEQUENCE [LARGE SCALE GENOMIC DNA]</scope>
    <source>
        <strain evidence="2 3">Grewe 0041</strain>
    </source>
</reference>
<keyword evidence="3" id="KW-1185">Reference proteome</keyword>
<accession>A0ABR4ALD4</accession>
<evidence type="ECO:0000313" key="2">
    <source>
        <dbReference type="EMBL" id="KAL2046557.1"/>
    </source>
</evidence>
<dbReference type="InterPro" id="IPR039762">
    <property type="entry name" value="Nmd2/UPF2"/>
</dbReference>
<dbReference type="EMBL" id="JBHFEH010000114">
    <property type="protein sequence ID" value="KAL2046557.1"/>
    <property type="molecule type" value="Genomic_DNA"/>
</dbReference>
<proteinExistence type="predicted"/>
<gene>
    <name evidence="2" type="ORF">ABVK25_011742</name>
</gene>
<comment type="caution">
    <text evidence="2">The sequence shown here is derived from an EMBL/GenBank/DDBJ whole genome shotgun (WGS) entry which is preliminary data.</text>
</comment>
<protein>
    <recommendedName>
        <fullName evidence="4">MIF4G domain-containing protein</fullName>
    </recommendedName>
</protein>